<gene>
    <name evidence="1" type="ORF">Tco025E_03197</name>
</gene>
<proteinExistence type="predicted"/>
<dbReference type="EMBL" id="MKKU01000139">
    <property type="protein sequence ID" value="RNF22355.1"/>
    <property type="molecule type" value="Genomic_DNA"/>
</dbReference>
<protein>
    <submittedName>
        <fullName evidence="1">Uncharacterized protein</fullName>
    </submittedName>
</protein>
<dbReference type="AlphaFoldDB" id="A0A422PX76"/>
<dbReference type="OrthoDB" id="248626at2759"/>
<comment type="caution">
    <text evidence="1">The sequence shown here is derived from an EMBL/GenBank/DDBJ whole genome shotgun (WGS) entry which is preliminary data.</text>
</comment>
<evidence type="ECO:0000313" key="1">
    <source>
        <dbReference type="EMBL" id="RNF22355.1"/>
    </source>
</evidence>
<keyword evidence="2" id="KW-1185">Reference proteome</keyword>
<name>A0A422PX76_9TRYP</name>
<reference evidence="1 2" key="1">
    <citation type="journal article" date="2018" name="BMC Genomics">
        <title>Genomic comparison of Trypanosoma conorhini and Trypanosoma rangeli to Trypanosoma cruzi strains of high and low virulence.</title>
        <authorList>
            <person name="Bradwell K.R."/>
            <person name="Koparde V.N."/>
            <person name="Matveyev A.V."/>
            <person name="Serrano M.G."/>
            <person name="Alves J.M."/>
            <person name="Parikh H."/>
            <person name="Huang B."/>
            <person name="Lee V."/>
            <person name="Espinosa-Alvarez O."/>
            <person name="Ortiz P.A."/>
            <person name="Costa-Martins A.G."/>
            <person name="Teixeira M.M."/>
            <person name="Buck G.A."/>
        </authorList>
    </citation>
    <scope>NUCLEOTIDE SEQUENCE [LARGE SCALE GENOMIC DNA]</scope>
    <source>
        <strain evidence="1 2">025E</strain>
    </source>
</reference>
<organism evidence="1 2">
    <name type="scientific">Trypanosoma conorhini</name>
    <dbReference type="NCBI Taxonomy" id="83891"/>
    <lineage>
        <taxon>Eukaryota</taxon>
        <taxon>Discoba</taxon>
        <taxon>Euglenozoa</taxon>
        <taxon>Kinetoplastea</taxon>
        <taxon>Metakinetoplastina</taxon>
        <taxon>Trypanosomatida</taxon>
        <taxon>Trypanosomatidae</taxon>
        <taxon>Trypanosoma</taxon>
    </lineage>
</organism>
<accession>A0A422PX76</accession>
<sequence>MRAIQDRCQELGVENPLLYESNSHEGGSEEKAAQSVTVDNWNSDTVVLHICEKSLQLSEQDKDCTNDVPTLMENLTTRKGMRSATERHCVAIIKSLARHHPTFKNEKVYQSALTSVFSRVKTRLPIGPMLSLILDGVKAGVSREALTDSLSWVGGRLLGEDMANTSPKVLANYFVAAHELNFLHTAAHPLFIGAFQHEKAIELLSPQLAARLFAALCALGVDNRSLLECILNRVELWCLKLLKTVGWSEEDWKASLVLVHALWTSASEVVWNQLMQITHKLVSHMIERATEPKTRDYSLLVASAAATFSIHNAADKVATQRKGKAFSFEQLPGFLNVVTSLFSEDGIAFSLPRTDLLLRSEVKTPIIPQYSNITHFIITAHAVQRLSQSENKLSKRLTPLGVSLWRYCLKHLEKTPITDNTLLTAVGFSIRFGASSQAFDRCMSALIEKEDNVNLLSVCFIADGLVRAGKRRSVATQFVAHFSQRNCLDDLPAAALFSLLSFFARDAERVALGLTRADMLITLVWSSLSLKLARLSGTTNLWTLVETVPVESRQSLLGFFVESGLVEASSVMELLPPVSTVLAWQHNLANSVYVSNFLARVKASLVHRGNNQTTLDPVAEEILKKISERM</sequence>
<dbReference type="GeneID" id="40316808"/>
<dbReference type="Proteomes" id="UP000284403">
    <property type="component" value="Unassembled WGS sequence"/>
</dbReference>
<evidence type="ECO:0000313" key="2">
    <source>
        <dbReference type="Proteomes" id="UP000284403"/>
    </source>
</evidence>
<dbReference type="RefSeq" id="XP_029229812.1">
    <property type="nucleotide sequence ID" value="XM_029370118.1"/>
</dbReference>